<evidence type="ECO:0000313" key="2">
    <source>
        <dbReference type="Proteomes" id="UP000410492"/>
    </source>
</evidence>
<evidence type="ECO:0000313" key="1">
    <source>
        <dbReference type="EMBL" id="VEN59203.1"/>
    </source>
</evidence>
<protein>
    <submittedName>
        <fullName evidence="1">Uncharacterized protein</fullName>
    </submittedName>
</protein>
<dbReference type="EMBL" id="CAACVG010011949">
    <property type="protein sequence ID" value="VEN59203.1"/>
    <property type="molecule type" value="Genomic_DNA"/>
</dbReference>
<feature type="non-terminal residue" evidence="1">
    <location>
        <position position="1"/>
    </location>
</feature>
<organism evidence="1 2">
    <name type="scientific">Callosobruchus maculatus</name>
    <name type="common">Southern cowpea weevil</name>
    <name type="synonym">Pulse bruchid</name>
    <dbReference type="NCBI Taxonomy" id="64391"/>
    <lineage>
        <taxon>Eukaryota</taxon>
        <taxon>Metazoa</taxon>
        <taxon>Ecdysozoa</taxon>
        <taxon>Arthropoda</taxon>
        <taxon>Hexapoda</taxon>
        <taxon>Insecta</taxon>
        <taxon>Pterygota</taxon>
        <taxon>Neoptera</taxon>
        <taxon>Endopterygota</taxon>
        <taxon>Coleoptera</taxon>
        <taxon>Polyphaga</taxon>
        <taxon>Cucujiformia</taxon>
        <taxon>Chrysomeloidea</taxon>
        <taxon>Chrysomelidae</taxon>
        <taxon>Bruchinae</taxon>
        <taxon>Bruchini</taxon>
        <taxon>Callosobruchus</taxon>
    </lineage>
</organism>
<proteinExistence type="predicted"/>
<dbReference type="OrthoDB" id="6782360at2759"/>
<keyword evidence="2" id="KW-1185">Reference proteome</keyword>
<name>A0A653DG63_CALMS</name>
<gene>
    <name evidence="1" type="ORF">CALMAC_LOCUS17322</name>
</gene>
<reference evidence="1 2" key="1">
    <citation type="submission" date="2019-01" db="EMBL/GenBank/DDBJ databases">
        <authorList>
            <person name="Sayadi A."/>
        </authorList>
    </citation>
    <scope>NUCLEOTIDE SEQUENCE [LARGE SCALE GENOMIC DNA]</scope>
</reference>
<sequence>PTPRSKSHTPYPKPALPFIVTCLENSEFLITIFNLDPCSSNYNNF</sequence>
<accession>A0A653DG63</accession>
<dbReference type="Proteomes" id="UP000410492">
    <property type="component" value="Unassembled WGS sequence"/>
</dbReference>
<dbReference type="AlphaFoldDB" id="A0A653DG63"/>